<organism evidence="3">
    <name type="scientific">Nostoc flagelliforme str. Sunitezuoqi</name>
    <dbReference type="NCBI Taxonomy" id="676037"/>
    <lineage>
        <taxon>Bacteria</taxon>
        <taxon>Bacillati</taxon>
        <taxon>Cyanobacteriota</taxon>
        <taxon>Cyanophyceae</taxon>
        <taxon>Nostocales</taxon>
        <taxon>Nostocaceae</taxon>
        <taxon>Nostoc</taxon>
    </lineage>
</organism>
<dbReference type="SUPFAM" id="SSF52172">
    <property type="entry name" value="CheY-like"/>
    <property type="match status" value="1"/>
</dbReference>
<dbReference type="AlphaFoldDB" id="E7DQ07"/>
<protein>
    <submittedName>
        <fullName evidence="3">Response regulator receiver protein</fullName>
    </submittedName>
</protein>
<evidence type="ECO:0000313" key="3">
    <source>
        <dbReference type="EMBL" id="ADO19165.1"/>
    </source>
</evidence>
<sequence>MTQKVPIIICSSKNQPIDRIWGMRQGANVYLTKPFTKQQLLHALKCLVE</sequence>
<dbReference type="Pfam" id="PF00072">
    <property type="entry name" value="Response_reg"/>
    <property type="match status" value="1"/>
</dbReference>
<accession>E7DQ07</accession>
<evidence type="ECO:0000259" key="2">
    <source>
        <dbReference type="PROSITE" id="PS50110"/>
    </source>
</evidence>
<dbReference type="GO" id="GO:0000160">
    <property type="term" value="P:phosphorelay signal transduction system"/>
    <property type="evidence" value="ECO:0007669"/>
    <property type="project" value="InterPro"/>
</dbReference>
<feature type="domain" description="Response regulatory" evidence="2">
    <location>
        <begin position="1"/>
        <end position="48"/>
    </location>
</feature>
<dbReference type="PROSITE" id="PS50110">
    <property type="entry name" value="RESPONSE_REGULATORY"/>
    <property type="match status" value="1"/>
</dbReference>
<evidence type="ECO:0000256" key="1">
    <source>
        <dbReference type="PROSITE-ProRule" id="PRU00169"/>
    </source>
</evidence>
<comment type="caution">
    <text evidence="1">Lacks conserved residue(s) required for the propagation of feature annotation.</text>
</comment>
<dbReference type="InterPro" id="IPR001789">
    <property type="entry name" value="Sig_transdc_resp-reg_receiver"/>
</dbReference>
<dbReference type="InterPro" id="IPR011006">
    <property type="entry name" value="CheY-like_superfamily"/>
</dbReference>
<name>E7DQ07_9NOSO</name>
<dbReference type="EMBL" id="HQ291133">
    <property type="protein sequence ID" value="ADO19165.1"/>
    <property type="molecule type" value="Genomic_DNA"/>
</dbReference>
<gene>
    <name evidence="3" type="ORF">Nfla_6102</name>
</gene>
<reference evidence="3" key="1">
    <citation type="journal article" date="2011" name="Acta Physiol. Plant.">
        <title>An investigation on the genetic background of Nostoc flagelliforme by similarity analysis of its partial genomic DNA and phylogenetic comparison of deduced related species.</title>
        <authorList>
            <person name="Gao X."/>
            <person name="Liu K."/>
            <person name="Qiu B.S."/>
        </authorList>
    </citation>
    <scope>NUCLEOTIDE SEQUENCE</scope>
    <source>
        <strain evidence="3">Sunitezuoqi</strain>
    </source>
</reference>
<proteinExistence type="predicted"/>
<dbReference type="Gene3D" id="3.40.50.2300">
    <property type="match status" value="1"/>
</dbReference>